<dbReference type="EMBL" id="CAXDID020000046">
    <property type="protein sequence ID" value="CAL6003055.1"/>
    <property type="molecule type" value="Genomic_DNA"/>
</dbReference>
<proteinExistence type="predicted"/>
<keyword evidence="3" id="KW-1185">Reference proteome</keyword>
<accession>A0AA86TRR9</accession>
<dbReference type="EMBL" id="CATOUU010000369">
    <property type="protein sequence ID" value="CAI9926634.1"/>
    <property type="molecule type" value="Genomic_DNA"/>
</dbReference>
<protein>
    <submittedName>
        <fullName evidence="2">Hypothetical_protein</fullName>
    </submittedName>
</protein>
<dbReference type="AlphaFoldDB" id="A0AA86TRR9"/>
<evidence type="ECO:0000313" key="2">
    <source>
        <dbReference type="EMBL" id="CAL6003055.1"/>
    </source>
</evidence>
<reference evidence="1" key="1">
    <citation type="submission" date="2023-06" db="EMBL/GenBank/DDBJ databases">
        <authorList>
            <person name="Kurt Z."/>
        </authorList>
    </citation>
    <scope>NUCLEOTIDE SEQUENCE</scope>
</reference>
<comment type="caution">
    <text evidence="1">The sequence shown here is derived from an EMBL/GenBank/DDBJ whole genome shotgun (WGS) entry which is preliminary data.</text>
</comment>
<dbReference type="Proteomes" id="UP001642409">
    <property type="component" value="Unassembled WGS sequence"/>
</dbReference>
<name>A0AA86TRR9_9EUKA</name>
<organism evidence="1">
    <name type="scientific">Hexamita inflata</name>
    <dbReference type="NCBI Taxonomy" id="28002"/>
    <lineage>
        <taxon>Eukaryota</taxon>
        <taxon>Metamonada</taxon>
        <taxon>Diplomonadida</taxon>
        <taxon>Hexamitidae</taxon>
        <taxon>Hexamitinae</taxon>
        <taxon>Hexamita</taxon>
    </lineage>
</organism>
<evidence type="ECO:0000313" key="3">
    <source>
        <dbReference type="Proteomes" id="UP001642409"/>
    </source>
</evidence>
<gene>
    <name evidence="1" type="ORF">HINF_LOCUS14279</name>
    <name evidence="2" type="ORF">HINF_LOCUS18221</name>
</gene>
<reference evidence="2 3" key="2">
    <citation type="submission" date="2024-07" db="EMBL/GenBank/DDBJ databases">
        <authorList>
            <person name="Akdeniz Z."/>
        </authorList>
    </citation>
    <scope>NUCLEOTIDE SEQUENCE [LARGE SCALE GENOMIC DNA]</scope>
</reference>
<evidence type="ECO:0000313" key="1">
    <source>
        <dbReference type="EMBL" id="CAI9926634.1"/>
    </source>
</evidence>
<sequence length="137" mass="16343">MLKILGQQFKFYCRVINIGVSLKVTIKTEQLLSLWQNIQLTRKHVLREINILSRECKLNFLKNKKSQNLKVEADALELNLNYWYTSRDTLEIITTFVSNNYLRTFLQQLLQNFRPVTNQELNEIKLLQLQQITMQIL</sequence>